<sequence>MLSHATVIVEGSQPKPLCGNFAVLVDLHILPLGGQDDASWFSPEHRKEVGVLIRDALELRVRQFQEARYQKIQPKPRKDLTLTAPLCLEGGNVRLAVHFMKRHVNLRCIVRQHFRVPNRLASNPNSAKMIKSPDQPNLKQRRGLPRHVILSPHRLAACSLLKVCCGMTDNVMEHCSGARVRYLANHGCCRH</sequence>
<accession>A0A498L9K9</accession>
<dbReference type="InterPro" id="IPR031479">
    <property type="entry name" value="SLX4IP"/>
</dbReference>
<evidence type="ECO:0000313" key="1">
    <source>
        <dbReference type="EMBL" id="RXN05050.1"/>
    </source>
</evidence>
<protein>
    <submittedName>
        <fullName evidence="1">SLX4IP isoform X1</fullName>
    </submittedName>
</protein>
<dbReference type="PANTHER" id="PTHR28557">
    <property type="entry name" value="PROTEIN SLX4IP"/>
    <property type="match status" value="1"/>
</dbReference>
<name>A0A498L9K9_LABRO</name>
<gene>
    <name evidence="1" type="ORF">ROHU_012818</name>
</gene>
<proteinExistence type="predicted"/>
<dbReference type="Proteomes" id="UP000290572">
    <property type="component" value="Unassembled WGS sequence"/>
</dbReference>
<evidence type="ECO:0000313" key="2">
    <source>
        <dbReference type="Proteomes" id="UP000290572"/>
    </source>
</evidence>
<dbReference type="AlphaFoldDB" id="A0A498L9K9"/>
<comment type="caution">
    <text evidence="1">The sequence shown here is derived from an EMBL/GenBank/DDBJ whole genome shotgun (WGS) entry which is preliminary data.</text>
</comment>
<keyword evidence="2" id="KW-1185">Reference proteome</keyword>
<organism evidence="1 2">
    <name type="scientific">Labeo rohita</name>
    <name type="common">Indian major carp</name>
    <name type="synonym">Cyprinus rohita</name>
    <dbReference type="NCBI Taxonomy" id="84645"/>
    <lineage>
        <taxon>Eukaryota</taxon>
        <taxon>Metazoa</taxon>
        <taxon>Chordata</taxon>
        <taxon>Craniata</taxon>
        <taxon>Vertebrata</taxon>
        <taxon>Euteleostomi</taxon>
        <taxon>Actinopterygii</taxon>
        <taxon>Neopterygii</taxon>
        <taxon>Teleostei</taxon>
        <taxon>Ostariophysi</taxon>
        <taxon>Cypriniformes</taxon>
        <taxon>Cyprinidae</taxon>
        <taxon>Labeoninae</taxon>
        <taxon>Labeonini</taxon>
        <taxon>Labeo</taxon>
    </lineage>
</organism>
<dbReference type="PANTHER" id="PTHR28557:SF1">
    <property type="entry name" value="PROTEIN SLX4IP"/>
    <property type="match status" value="1"/>
</dbReference>
<dbReference type="STRING" id="84645.A0A498L9K9"/>
<reference evidence="1 2" key="1">
    <citation type="submission" date="2018-03" db="EMBL/GenBank/DDBJ databases">
        <title>Draft genome sequence of Rohu Carp (Labeo rohita).</title>
        <authorList>
            <person name="Das P."/>
            <person name="Kushwaha B."/>
            <person name="Joshi C.G."/>
            <person name="Kumar D."/>
            <person name="Nagpure N.S."/>
            <person name="Sahoo L."/>
            <person name="Das S.P."/>
            <person name="Bit A."/>
            <person name="Patnaik S."/>
            <person name="Meher P.K."/>
            <person name="Jayasankar P."/>
            <person name="Koringa P.G."/>
            <person name="Patel N.V."/>
            <person name="Hinsu A.T."/>
            <person name="Kumar R."/>
            <person name="Pandey M."/>
            <person name="Agarwal S."/>
            <person name="Srivastava S."/>
            <person name="Singh M."/>
            <person name="Iquebal M.A."/>
            <person name="Jaiswal S."/>
            <person name="Angadi U.B."/>
            <person name="Kumar N."/>
            <person name="Raza M."/>
            <person name="Shah T.M."/>
            <person name="Rai A."/>
            <person name="Jena J.K."/>
        </authorList>
    </citation>
    <scope>NUCLEOTIDE SEQUENCE [LARGE SCALE GENOMIC DNA]</scope>
    <source>
        <strain evidence="1">DASCIFA01</strain>
        <tissue evidence="1">Testis</tissue>
    </source>
</reference>
<dbReference type="EMBL" id="QBIY01013423">
    <property type="protein sequence ID" value="RXN05050.1"/>
    <property type="molecule type" value="Genomic_DNA"/>
</dbReference>
<dbReference type="Pfam" id="PF15744">
    <property type="entry name" value="UPF0492"/>
    <property type="match status" value="1"/>
</dbReference>